<evidence type="ECO:0000256" key="11">
    <source>
        <dbReference type="PIRSR" id="PIRSR006268-2"/>
    </source>
</evidence>
<accession>A0A1L3ZYL3</accession>
<protein>
    <recommendedName>
        <fullName evidence="2 10">FAD:protein FMN transferase</fullName>
        <ecNumber evidence="1 10">2.7.1.180</ecNumber>
    </recommendedName>
    <alternativeName>
        <fullName evidence="8 10">Flavin transferase</fullName>
    </alternativeName>
</protein>
<dbReference type="InterPro" id="IPR024932">
    <property type="entry name" value="ApbE"/>
</dbReference>
<comment type="catalytic activity">
    <reaction evidence="9 10">
        <text>L-threonyl-[protein] + FAD = FMN-L-threonyl-[protein] + AMP + H(+)</text>
        <dbReference type="Rhea" id="RHEA:36847"/>
        <dbReference type="Rhea" id="RHEA-COMP:11060"/>
        <dbReference type="Rhea" id="RHEA-COMP:11061"/>
        <dbReference type="ChEBI" id="CHEBI:15378"/>
        <dbReference type="ChEBI" id="CHEBI:30013"/>
        <dbReference type="ChEBI" id="CHEBI:57692"/>
        <dbReference type="ChEBI" id="CHEBI:74257"/>
        <dbReference type="ChEBI" id="CHEBI:456215"/>
        <dbReference type="EC" id="2.7.1.180"/>
    </reaction>
</comment>
<evidence type="ECO:0000256" key="4">
    <source>
        <dbReference type="ARBA" id="ARBA00022679"/>
    </source>
</evidence>
<keyword evidence="6 10" id="KW-0274">FAD</keyword>
<evidence type="ECO:0000256" key="1">
    <source>
        <dbReference type="ARBA" id="ARBA00011955"/>
    </source>
</evidence>
<dbReference type="EMBL" id="CP018221">
    <property type="protein sequence ID" value="API60726.1"/>
    <property type="molecule type" value="Genomic_DNA"/>
</dbReference>
<dbReference type="PANTHER" id="PTHR30040">
    <property type="entry name" value="THIAMINE BIOSYNTHESIS LIPOPROTEIN APBE"/>
    <property type="match status" value="1"/>
</dbReference>
<evidence type="ECO:0000256" key="2">
    <source>
        <dbReference type="ARBA" id="ARBA00016337"/>
    </source>
</evidence>
<evidence type="ECO:0000256" key="5">
    <source>
        <dbReference type="ARBA" id="ARBA00022723"/>
    </source>
</evidence>
<keyword evidence="5 10" id="KW-0479">Metal-binding</keyword>
<dbReference type="GO" id="GO:0046872">
    <property type="term" value="F:metal ion binding"/>
    <property type="evidence" value="ECO:0007669"/>
    <property type="project" value="UniProtKB-UniRule"/>
</dbReference>
<dbReference type="SUPFAM" id="SSF143631">
    <property type="entry name" value="ApbE-like"/>
    <property type="match status" value="1"/>
</dbReference>
<dbReference type="EC" id="2.7.1.180" evidence="1 10"/>
<evidence type="ECO:0000256" key="9">
    <source>
        <dbReference type="ARBA" id="ARBA00048540"/>
    </source>
</evidence>
<feature type="binding site" evidence="11">
    <location>
        <position position="171"/>
    </location>
    <ligand>
        <name>Mg(2+)</name>
        <dbReference type="ChEBI" id="CHEBI:18420"/>
    </ligand>
</feature>
<dbReference type="KEGG" id="sphj:BSL82_16705"/>
<keyword evidence="4 10" id="KW-0808">Transferase</keyword>
<evidence type="ECO:0000256" key="8">
    <source>
        <dbReference type="ARBA" id="ARBA00031306"/>
    </source>
</evidence>
<comment type="similarity">
    <text evidence="10">Belongs to the ApbE family.</text>
</comment>
<feature type="binding site" evidence="11">
    <location>
        <position position="284"/>
    </location>
    <ligand>
        <name>Mg(2+)</name>
        <dbReference type="ChEBI" id="CHEBI:18420"/>
    </ligand>
</feature>
<comment type="cofactor">
    <cofactor evidence="11">
        <name>Mg(2+)</name>
        <dbReference type="ChEBI" id="CHEBI:18420"/>
    </cofactor>
    <cofactor evidence="11">
        <name>Mn(2+)</name>
        <dbReference type="ChEBI" id="CHEBI:29035"/>
    </cofactor>
    <text evidence="11">Magnesium. Can also use manganese.</text>
</comment>
<dbReference type="RefSeq" id="WP_072598384.1">
    <property type="nucleotide sequence ID" value="NZ_CP018221.1"/>
</dbReference>
<evidence type="ECO:0000313" key="12">
    <source>
        <dbReference type="EMBL" id="API60726.1"/>
    </source>
</evidence>
<keyword evidence="13" id="KW-1185">Reference proteome</keyword>
<dbReference type="GO" id="GO:0016740">
    <property type="term" value="F:transferase activity"/>
    <property type="evidence" value="ECO:0007669"/>
    <property type="project" value="UniProtKB-UniRule"/>
</dbReference>
<evidence type="ECO:0000256" key="7">
    <source>
        <dbReference type="ARBA" id="ARBA00022842"/>
    </source>
</evidence>
<dbReference type="AlphaFoldDB" id="A0A1L3ZYL3"/>
<keyword evidence="3 10" id="KW-0285">Flavoprotein</keyword>
<dbReference type="Proteomes" id="UP000182063">
    <property type="component" value="Chromosome"/>
</dbReference>
<dbReference type="PIRSF" id="PIRSF006268">
    <property type="entry name" value="ApbE"/>
    <property type="match status" value="1"/>
</dbReference>
<reference evidence="13" key="1">
    <citation type="submission" date="2016-11" db="EMBL/GenBank/DDBJ databases">
        <title>Complete Genome Sequence of alachlor-degrading Sphingomonas sp. strain JJ-A5.</title>
        <authorList>
            <person name="Lee H."/>
            <person name="Ka J.-O."/>
        </authorList>
    </citation>
    <scope>NUCLEOTIDE SEQUENCE [LARGE SCALE GENOMIC DNA]</scope>
    <source>
        <strain evidence="13">JJ-A5</strain>
    </source>
</reference>
<dbReference type="InterPro" id="IPR003374">
    <property type="entry name" value="ApbE-like_sf"/>
</dbReference>
<evidence type="ECO:0000256" key="10">
    <source>
        <dbReference type="PIRNR" id="PIRNR006268"/>
    </source>
</evidence>
<dbReference type="PANTHER" id="PTHR30040:SF2">
    <property type="entry name" value="FAD:PROTEIN FMN TRANSFERASE"/>
    <property type="match status" value="1"/>
</dbReference>
<evidence type="ECO:0000256" key="6">
    <source>
        <dbReference type="ARBA" id="ARBA00022827"/>
    </source>
</evidence>
<evidence type="ECO:0000313" key="13">
    <source>
        <dbReference type="Proteomes" id="UP000182063"/>
    </source>
</evidence>
<name>A0A1L3ZYL3_9SPHN</name>
<dbReference type="STRING" id="1921510.BSL82_16705"/>
<dbReference type="Gene3D" id="3.10.520.10">
    <property type="entry name" value="ApbE-like domains"/>
    <property type="match status" value="1"/>
</dbReference>
<sequence>MTRVAIPLTLGGAAAAPAAGAQVESLGGLTMGTSWSARLVRPAFVPLAAVRDLIQQSLDGVVSEMSHWEPESQLSRFNKAVPGEWRDLPPGFFDVLCCALEVAEASDGAYDPTIGTLVDLWGFGPAPARQDAPSPHEIAAAMRSGGWQRLEIDRKARRARQPGGCRLDFSAIAKGHGVDRAADALKRLGLRHFLIEIGGELRGEGVKPDGSPWWVALERPSNATCEEILVALHGLSVATSGDYRRYFEADGRRYAHSIDPRTGWPLDNKAASVSVIHQSCMKADVHATAITIAGPDQGMAYAERLGLAALIVLTTGEERISPALAAMLD</sequence>
<dbReference type="Pfam" id="PF02424">
    <property type="entry name" value="ApbE"/>
    <property type="match status" value="1"/>
</dbReference>
<gene>
    <name evidence="12" type="ORF">BSL82_16705</name>
</gene>
<proteinExistence type="inferred from homology"/>
<evidence type="ECO:0000256" key="3">
    <source>
        <dbReference type="ARBA" id="ARBA00022630"/>
    </source>
</evidence>
<organism evidence="12 13">
    <name type="scientific">Tardibacter chloracetimidivorans</name>
    <dbReference type="NCBI Taxonomy" id="1921510"/>
    <lineage>
        <taxon>Bacteria</taxon>
        <taxon>Pseudomonadati</taxon>
        <taxon>Pseudomonadota</taxon>
        <taxon>Alphaproteobacteria</taxon>
        <taxon>Sphingomonadales</taxon>
        <taxon>Sphingomonadaceae</taxon>
        <taxon>Tardibacter</taxon>
    </lineage>
</organism>
<keyword evidence="7 10" id="KW-0460">Magnesium</keyword>
<feature type="binding site" evidence="11">
    <location>
        <position position="288"/>
    </location>
    <ligand>
        <name>Mg(2+)</name>
        <dbReference type="ChEBI" id="CHEBI:18420"/>
    </ligand>
</feature>